<evidence type="ECO:0000256" key="1">
    <source>
        <dbReference type="SAM" id="MobiDB-lite"/>
    </source>
</evidence>
<reference evidence="2 3" key="1">
    <citation type="submission" date="2023-05" db="EMBL/GenBank/DDBJ databases">
        <title>B98-5 Cell Line De Novo Hybrid Assembly: An Optical Mapping Approach.</title>
        <authorList>
            <person name="Kananen K."/>
            <person name="Auerbach J.A."/>
            <person name="Kautto E."/>
            <person name="Blachly J.S."/>
        </authorList>
    </citation>
    <scope>NUCLEOTIDE SEQUENCE [LARGE SCALE GENOMIC DNA]</scope>
    <source>
        <strain evidence="2">B95-8</strain>
        <tissue evidence="2">Cell line</tissue>
    </source>
</reference>
<dbReference type="Proteomes" id="UP001266305">
    <property type="component" value="Unassembled WGS sequence"/>
</dbReference>
<sequence>IRPLSYLSSRIGRLPQGQGSQPQAPRLLSLPTGPGTGGDPGGAPLPASTWEGREADAKAGTAGGRARGLPAWSPDLPGLRGLRPAWQPRGGAAGFPRCPHQLCRAQHRAGLPGLLAKVHGLRVPPLPAEGKFEELDIRRLPFPTLSRWVPKAHPSASEQGCKGDARGARGAPGPRGCRLLAALERPADSASTKRRKQGRVPAQGMEPATPAAAPRRVRPAKPTSLPRATSLNGSPGAGRLPGSRLPPERIQLQVAPAAQTHLCEACWPGGRRSEVGLDALPPWVQIQIPGRQLQLIRARRGGGKPGIR</sequence>
<feature type="region of interest" description="Disordered" evidence="1">
    <location>
        <begin position="148"/>
        <end position="245"/>
    </location>
</feature>
<gene>
    <name evidence="2" type="ORF">P7K49_010319</name>
</gene>
<organism evidence="2 3">
    <name type="scientific">Saguinus oedipus</name>
    <name type="common">Cotton-top tamarin</name>
    <name type="synonym">Oedipomidas oedipus</name>
    <dbReference type="NCBI Taxonomy" id="9490"/>
    <lineage>
        <taxon>Eukaryota</taxon>
        <taxon>Metazoa</taxon>
        <taxon>Chordata</taxon>
        <taxon>Craniata</taxon>
        <taxon>Vertebrata</taxon>
        <taxon>Euteleostomi</taxon>
        <taxon>Mammalia</taxon>
        <taxon>Eutheria</taxon>
        <taxon>Euarchontoglires</taxon>
        <taxon>Primates</taxon>
        <taxon>Haplorrhini</taxon>
        <taxon>Platyrrhini</taxon>
        <taxon>Cebidae</taxon>
        <taxon>Callitrichinae</taxon>
        <taxon>Saguinus</taxon>
    </lineage>
</organism>
<feature type="non-terminal residue" evidence="2">
    <location>
        <position position="1"/>
    </location>
</feature>
<feature type="region of interest" description="Disordered" evidence="1">
    <location>
        <begin position="1"/>
        <end position="76"/>
    </location>
</feature>
<evidence type="ECO:0000313" key="2">
    <source>
        <dbReference type="EMBL" id="KAK2110573.1"/>
    </source>
</evidence>
<accession>A0ABQ9VPU7</accession>
<comment type="caution">
    <text evidence="2">The sequence shown here is derived from an EMBL/GenBank/DDBJ whole genome shotgun (WGS) entry which is preliminary data.</text>
</comment>
<dbReference type="EMBL" id="JASSZA010000005">
    <property type="protein sequence ID" value="KAK2110573.1"/>
    <property type="molecule type" value="Genomic_DNA"/>
</dbReference>
<keyword evidence="3" id="KW-1185">Reference proteome</keyword>
<protein>
    <submittedName>
        <fullName evidence="2">Uncharacterized protein</fullName>
    </submittedName>
</protein>
<proteinExistence type="predicted"/>
<name>A0ABQ9VPU7_SAGOE</name>
<evidence type="ECO:0000313" key="3">
    <source>
        <dbReference type="Proteomes" id="UP001266305"/>
    </source>
</evidence>